<evidence type="ECO:0000313" key="2">
    <source>
        <dbReference type="EMBL" id="QUL99313.1"/>
    </source>
</evidence>
<dbReference type="PANTHER" id="PTHR30595:SF6">
    <property type="entry name" value="SCHLAFEN ALBA-2 DOMAIN-CONTAINING PROTEIN"/>
    <property type="match status" value="1"/>
</dbReference>
<dbReference type="Pfam" id="PF13749">
    <property type="entry name" value="HATPase_c_4"/>
    <property type="match status" value="1"/>
</dbReference>
<sequence>MLRGESLSMPDLTEVKMRIARGEDFHTEFKEQQTNPDSMARTIVSFANSDGGWILIGVADDGTVKGVSNVDQVCQWVDNIALNNCEPPIVVRSISVEFEDGKAVVLVEVPRGEMRPYKTRQGVPWVRTSSGTRPASNEELRRMLQSSGYLYYDETLVYRSGLSDLDSGAIDELIKSALDLGIEIGDMPQDRLLMNWRLLGESERGKQLTVAGALFLARRPQEHVPYAYVSALRIPGTEISNVPQDQKRIEGRVRQILEDTLRFLQIHLRCPHQLVAMEPEAEPEIPLVVLRELLVNAVAHRDYTISGPIRVIVFDDRVEIWTPGLLPNTVTIESLRTGIHVLRNPTIYNILLKLRLVTDAGSGIPRVIRLMREKLGLEPQFSVENQQFVVRLPRPSIGQHRREI</sequence>
<dbReference type="AlphaFoldDB" id="A0AAT9LE52"/>
<evidence type="ECO:0000259" key="1">
    <source>
        <dbReference type="Pfam" id="PF04326"/>
    </source>
</evidence>
<organism evidence="2">
    <name type="scientific">Candidatus Fermentithermobacillus carboniphilus</name>
    <dbReference type="NCBI Taxonomy" id="3085328"/>
    <lineage>
        <taxon>Bacteria</taxon>
        <taxon>Bacillati</taxon>
        <taxon>Bacillota</taxon>
        <taxon>Candidatus Fermentithermobacillia</taxon>
        <taxon>Candidatus Fermentithermobacillales</taxon>
        <taxon>Candidatus Fermentithermobacillaceae</taxon>
        <taxon>Candidatus Fermentithermobacillus</taxon>
    </lineage>
</organism>
<gene>
    <name evidence="2" type="ORF">IMF26_04460</name>
</gene>
<dbReference type="EMBL" id="CP062796">
    <property type="protein sequence ID" value="QUL99313.1"/>
    <property type="molecule type" value="Genomic_DNA"/>
</dbReference>
<accession>A0AAT9LE52</accession>
<dbReference type="Pfam" id="PF04326">
    <property type="entry name" value="SLFN_AlbA_2"/>
    <property type="match status" value="1"/>
</dbReference>
<feature type="domain" description="Schlafen AlbA-2" evidence="1">
    <location>
        <begin position="23"/>
        <end position="135"/>
    </location>
</feature>
<dbReference type="InterPro" id="IPR007421">
    <property type="entry name" value="Schlafen_AlbA_2_dom"/>
</dbReference>
<dbReference type="KEGG" id="fcz:IMF26_04460"/>
<name>A0AAT9LE52_9FIRM</name>
<dbReference type="InterPro" id="IPR038461">
    <property type="entry name" value="Schlafen_AlbA_2_dom_sf"/>
</dbReference>
<reference evidence="2" key="1">
    <citation type="submission" date="2020-10" db="EMBL/GenBank/DDBJ databases">
        <authorList>
            <person name="Kadnikov V."/>
            <person name="Beletsky A.V."/>
            <person name="Mardanov A.V."/>
            <person name="Karnachuk O.V."/>
            <person name="Ravin N.V."/>
        </authorList>
    </citation>
    <scope>NUCLEOTIDE SEQUENCE</scope>
    <source>
        <strain evidence="2">Bu02</strain>
    </source>
</reference>
<dbReference type="InterPro" id="IPR038475">
    <property type="entry name" value="RecG_C_sf"/>
</dbReference>
<dbReference type="PANTHER" id="PTHR30595">
    <property type="entry name" value="GLPR-RELATED TRANSCRIPTIONAL REPRESSOR"/>
    <property type="match status" value="1"/>
</dbReference>
<dbReference type="Gene3D" id="3.30.950.30">
    <property type="entry name" value="Schlafen, AAA domain"/>
    <property type="match status" value="1"/>
</dbReference>
<protein>
    <submittedName>
        <fullName evidence="2">DNA binding domain-containing protein</fullName>
    </submittedName>
</protein>
<proteinExistence type="predicted"/>
<reference evidence="2" key="2">
    <citation type="journal article" date="2023" name="Biology">
        <title>Prokaryotic Life Associated with Coal-Fire Gas Vents Revealed by Metagenomics.</title>
        <authorList>
            <person name="Kadnikov V.V."/>
            <person name="Mardanov A.V."/>
            <person name="Beletsky A.V."/>
            <person name="Karnachuk O.V."/>
            <person name="Ravin N.V."/>
        </authorList>
    </citation>
    <scope>NUCLEOTIDE SEQUENCE</scope>
    <source>
        <strain evidence="2">Bu02</strain>
    </source>
</reference>
<dbReference type="Gene3D" id="3.30.565.60">
    <property type="match status" value="1"/>
</dbReference>